<proteinExistence type="inferred from homology"/>
<dbReference type="GO" id="GO:0032541">
    <property type="term" value="C:cortical endoplasmic reticulum"/>
    <property type="evidence" value="ECO:0007669"/>
    <property type="project" value="TreeGrafter"/>
</dbReference>
<evidence type="ECO:0000256" key="1">
    <source>
        <dbReference type="ARBA" id="ARBA00004477"/>
    </source>
</evidence>
<dbReference type="AlphaFoldDB" id="A0AAN7ZPT7"/>
<evidence type="ECO:0000256" key="9">
    <source>
        <dbReference type="ARBA" id="ARBA00023136"/>
    </source>
</evidence>
<comment type="caution">
    <text evidence="11">The sequence shown here is derived from an EMBL/GenBank/DDBJ whole genome shotgun (WGS) entry which is preliminary data.</text>
</comment>
<accession>A0AAN7ZPT7</accession>
<dbReference type="Proteomes" id="UP001329430">
    <property type="component" value="Chromosome 1"/>
</dbReference>
<organism evidence="11 12">
    <name type="scientific">Pyrocoelia pectoralis</name>
    <dbReference type="NCBI Taxonomy" id="417401"/>
    <lineage>
        <taxon>Eukaryota</taxon>
        <taxon>Metazoa</taxon>
        <taxon>Ecdysozoa</taxon>
        <taxon>Arthropoda</taxon>
        <taxon>Hexapoda</taxon>
        <taxon>Insecta</taxon>
        <taxon>Pterygota</taxon>
        <taxon>Neoptera</taxon>
        <taxon>Endopterygota</taxon>
        <taxon>Coleoptera</taxon>
        <taxon>Polyphaga</taxon>
        <taxon>Elateriformia</taxon>
        <taxon>Elateroidea</taxon>
        <taxon>Lampyridae</taxon>
        <taxon>Lampyrinae</taxon>
        <taxon>Pyrocoelia</taxon>
    </lineage>
</organism>
<dbReference type="GO" id="GO:0006665">
    <property type="term" value="P:sphingolipid metabolic process"/>
    <property type="evidence" value="ECO:0007669"/>
    <property type="project" value="TreeGrafter"/>
</dbReference>
<feature type="transmembrane region" description="Helical" evidence="10">
    <location>
        <begin position="122"/>
        <end position="142"/>
    </location>
</feature>
<evidence type="ECO:0000313" key="12">
    <source>
        <dbReference type="Proteomes" id="UP001329430"/>
    </source>
</evidence>
<comment type="similarity">
    <text evidence="2 10">Belongs to the ARV1 family.</text>
</comment>
<dbReference type="GO" id="GO:0005794">
    <property type="term" value="C:Golgi apparatus"/>
    <property type="evidence" value="ECO:0007669"/>
    <property type="project" value="TreeGrafter"/>
</dbReference>
<evidence type="ECO:0000256" key="8">
    <source>
        <dbReference type="ARBA" id="ARBA00023098"/>
    </source>
</evidence>
<name>A0AAN7ZPT7_9COLE</name>
<evidence type="ECO:0000256" key="3">
    <source>
        <dbReference type="ARBA" id="ARBA00022448"/>
    </source>
</evidence>
<dbReference type="InterPro" id="IPR007290">
    <property type="entry name" value="Arv1"/>
</dbReference>
<keyword evidence="9 10" id="KW-0472">Membrane</keyword>
<feature type="transmembrane region" description="Helical" evidence="10">
    <location>
        <begin position="154"/>
        <end position="175"/>
    </location>
</feature>
<dbReference type="GO" id="GO:0005789">
    <property type="term" value="C:endoplasmic reticulum membrane"/>
    <property type="evidence" value="ECO:0007669"/>
    <property type="project" value="UniProtKB-SubCell"/>
</dbReference>
<reference evidence="11 12" key="1">
    <citation type="journal article" date="2024" name="Insects">
        <title>An Improved Chromosome-Level Genome Assembly of the Firefly Pyrocoelia pectoralis.</title>
        <authorList>
            <person name="Fu X."/>
            <person name="Meyer-Rochow V.B."/>
            <person name="Ballantyne L."/>
            <person name="Zhu X."/>
        </authorList>
    </citation>
    <scope>NUCLEOTIDE SEQUENCE [LARGE SCALE GENOMIC DNA]</scope>
    <source>
        <strain evidence="11">XCY_ONT2</strain>
    </source>
</reference>
<evidence type="ECO:0000256" key="7">
    <source>
        <dbReference type="ARBA" id="ARBA00023055"/>
    </source>
</evidence>
<keyword evidence="12" id="KW-1185">Reference proteome</keyword>
<keyword evidence="7 10" id="KW-0445">Lipid transport</keyword>
<keyword evidence="5 10" id="KW-0256">Endoplasmic reticulum</keyword>
<keyword evidence="8 10" id="KW-0443">Lipid metabolism</keyword>
<comment type="function">
    <text evidence="10">Mediator of sterol homeostasis involved in sterol uptake, trafficking and distribution into membranes.</text>
</comment>
<keyword evidence="4 10" id="KW-0812">Transmembrane</keyword>
<evidence type="ECO:0000256" key="10">
    <source>
        <dbReference type="RuleBase" id="RU368065"/>
    </source>
</evidence>
<dbReference type="GO" id="GO:0016125">
    <property type="term" value="P:sterol metabolic process"/>
    <property type="evidence" value="ECO:0007669"/>
    <property type="project" value="UniProtKB-UniRule"/>
</dbReference>
<dbReference type="GO" id="GO:0032366">
    <property type="term" value="P:intracellular sterol transport"/>
    <property type="evidence" value="ECO:0007669"/>
    <property type="project" value="UniProtKB-UniRule"/>
</dbReference>
<dbReference type="PANTHER" id="PTHR14467:SF0">
    <property type="entry name" value="PROTEIN ARV1"/>
    <property type="match status" value="1"/>
</dbReference>
<comment type="subcellular location">
    <subcellularLocation>
        <location evidence="1 10">Endoplasmic reticulum membrane</location>
        <topology evidence="1 10">Multi-pass membrane protein</topology>
    </subcellularLocation>
</comment>
<evidence type="ECO:0000256" key="5">
    <source>
        <dbReference type="ARBA" id="ARBA00022824"/>
    </source>
</evidence>
<protein>
    <recommendedName>
        <fullName evidence="10">Protein ARV</fullName>
    </recommendedName>
</protein>
<evidence type="ECO:0000256" key="2">
    <source>
        <dbReference type="ARBA" id="ARBA00009187"/>
    </source>
</evidence>
<keyword evidence="6 10" id="KW-1133">Transmembrane helix</keyword>
<evidence type="ECO:0000256" key="6">
    <source>
        <dbReference type="ARBA" id="ARBA00022989"/>
    </source>
</evidence>
<evidence type="ECO:0000313" key="11">
    <source>
        <dbReference type="EMBL" id="KAK5650557.1"/>
    </source>
</evidence>
<dbReference type="EMBL" id="JAVRBK010000001">
    <property type="protein sequence ID" value="KAK5650557.1"/>
    <property type="molecule type" value="Genomic_DNA"/>
</dbReference>
<keyword evidence="3 10" id="KW-0813">Transport</keyword>
<dbReference type="GO" id="GO:0097036">
    <property type="term" value="P:regulation of plasma membrane sterol distribution"/>
    <property type="evidence" value="ECO:0007669"/>
    <property type="project" value="UniProtKB-UniRule"/>
</dbReference>
<evidence type="ECO:0000256" key="4">
    <source>
        <dbReference type="ARBA" id="ARBA00022692"/>
    </source>
</evidence>
<gene>
    <name evidence="11" type="ORF">RI129_001586</name>
</gene>
<dbReference type="Pfam" id="PF04161">
    <property type="entry name" value="Arv1"/>
    <property type="match status" value="1"/>
</dbReference>
<feature type="transmembrane region" description="Helical" evidence="10">
    <location>
        <begin position="195"/>
        <end position="218"/>
    </location>
</feature>
<dbReference type="PANTHER" id="PTHR14467">
    <property type="entry name" value="ARV1"/>
    <property type="match status" value="1"/>
</dbReference>
<sequence>MVKENCKFICINCGASISELCKKYSETVLKLVKCSKCKLIADKYIEYDIIIVIIDLILLQKEAYRHILYNSEFNSHWKLAVMLQMMEVYSEWIHIVKHKDNYKITYEYATTDVELYMLSFRVFFRSICSLLIILALTAMYNLIKSQSIYKSFPIVWKAMVMSNFGSFLLLPSLIWDNSLQEFHIVFVALYTTLSQLLAYTVVCDCIKIWSVVVIVLAYNGKMFANELYDIIYSTILNQYNFLIY</sequence>